<dbReference type="GO" id="GO:0006313">
    <property type="term" value="P:DNA transposition"/>
    <property type="evidence" value="ECO:0007669"/>
    <property type="project" value="InterPro"/>
</dbReference>
<gene>
    <name evidence="6" type="ORF">AO382_0711</name>
</gene>
<proteinExistence type="inferred from homology"/>
<evidence type="ECO:0000256" key="2">
    <source>
        <dbReference type="ARBA" id="ARBA00010961"/>
    </source>
</evidence>
<keyword evidence="5" id="KW-0233">DNA recombination</keyword>
<dbReference type="AlphaFoldDB" id="A0A7Z0UZ96"/>
<comment type="similarity">
    <text evidence="2">Belongs to the transposase mutator family.</text>
</comment>
<keyword evidence="3" id="KW-0815">Transposition</keyword>
<dbReference type="Pfam" id="PF00872">
    <property type="entry name" value="Transposase_mut"/>
    <property type="match status" value="1"/>
</dbReference>
<dbReference type="GO" id="GO:0003677">
    <property type="term" value="F:DNA binding"/>
    <property type="evidence" value="ECO:0007669"/>
    <property type="project" value="UniProtKB-KW"/>
</dbReference>
<evidence type="ECO:0000256" key="3">
    <source>
        <dbReference type="ARBA" id="ARBA00022578"/>
    </source>
</evidence>
<comment type="caution">
    <text evidence="6">The sequence shown here is derived from an EMBL/GenBank/DDBJ whole genome shotgun (WGS) entry which is preliminary data.</text>
</comment>
<evidence type="ECO:0000313" key="7">
    <source>
        <dbReference type="Proteomes" id="UP000078446"/>
    </source>
</evidence>
<reference evidence="6 7" key="1">
    <citation type="journal article" date="2016" name="Genome Biol. Evol.">
        <title>Comparative Genomic Analyses of the Moraxella catarrhalis Serosensitive and Seroresistant Lineages Demonstrate Their Independent Evolution.</title>
        <authorList>
            <person name="Earl J.P."/>
            <person name="de Vries S.P."/>
            <person name="Ahmed A."/>
            <person name="Powell E."/>
            <person name="Schultz M.P."/>
            <person name="Hermans P.W."/>
            <person name="Hill D.J."/>
            <person name="Zhou Z."/>
            <person name="Constantinidou C.I."/>
            <person name="Hu F.Z."/>
            <person name="Bootsma H.J."/>
            <person name="Ehrlich G.D."/>
        </authorList>
    </citation>
    <scope>NUCLEOTIDE SEQUENCE [LARGE SCALE GENOMIC DNA]</scope>
    <source>
        <strain evidence="6 7">Z7574</strain>
    </source>
</reference>
<dbReference type="GO" id="GO:0004803">
    <property type="term" value="F:transposase activity"/>
    <property type="evidence" value="ECO:0007669"/>
    <property type="project" value="InterPro"/>
</dbReference>
<accession>A0A7Z0UZ96</accession>
<dbReference type="InterPro" id="IPR001207">
    <property type="entry name" value="Transposase_mutator"/>
</dbReference>
<comment type="function">
    <text evidence="1">Required for the transposition of the insertion element.</text>
</comment>
<organism evidence="6 7">
    <name type="scientific">Moraxella catarrhalis</name>
    <name type="common">Branhamella catarrhalis</name>
    <dbReference type="NCBI Taxonomy" id="480"/>
    <lineage>
        <taxon>Bacteria</taxon>
        <taxon>Pseudomonadati</taxon>
        <taxon>Pseudomonadota</taxon>
        <taxon>Gammaproteobacteria</taxon>
        <taxon>Moraxellales</taxon>
        <taxon>Moraxellaceae</taxon>
        <taxon>Moraxella</taxon>
    </lineage>
</organism>
<keyword evidence="4" id="KW-0238">DNA-binding</keyword>
<evidence type="ECO:0000313" key="6">
    <source>
        <dbReference type="EMBL" id="OAV01436.1"/>
    </source>
</evidence>
<dbReference type="Proteomes" id="UP000078446">
    <property type="component" value="Unassembled WGS sequence"/>
</dbReference>
<name>A0A7Z0UZ96_MORCA</name>
<sequence>MHDNKLNELATQMVGHLNSMDDFKAIHKFMLQWFINNSLEIEMREHLGYDKHEKSEQSNKHNGKMSKTLGIELGSIQIDTPRDRAVLSHNLLKRIKPKLQV</sequence>
<dbReference type="EMBL" id="LXHE01000005">
    <property type="protein sequence ID" value="OAV01436.1"/>
    <property type="molecule type" value="Genomic_DNA"/>
</dbReference>
<evidence type="ECO:0000256" key="5">
    <source>
        <dbReference type="ARBA" id="ARBA00023172"/>
    </source>
</evidence>
<protein>
    <submittedName>
        <fullName evidence="6">Mobile element protein</fullName>
    </submittedName>
</protein>
<evidence type="ECO:0000256" key="4">
    <source>
        <dbReference type="ARBA" id="ARBA00023125"/>
    </source>
</evidence>
<evidence type="ECO:0000256" key="1">
    <source>
        <dbReference type="ARBA" id="ARBA00002190"/>
    </source>
</evidence>